<evidence type="ECO:0000313" key="1">
    <source>
        <dbReference type="EMBL" id="KAK9938510.1"/>
    </source>
</evidence>
<organism evidence="1 2">
    <name type="scientific">Rubus argutus</name>
    <name type="common">Southern blackberry</name>
    <dbReference type="NCBI Taxonomy" id="59490"/>
    <lineage>
        <taxon>Eukaryota</taxon>
        <taxon>Viridiplantae</taxon>
        <taxon>Streptophyta</taxon>
        <taxon>Embryophyta</taxon>
        <taxon>Tracheophyta</taxon>
        <taxon>Spermatophyta</taxon>
        <taxon>Magnoliopsida</taxon>
        <taxon>eudicotyledons</taxon>
        <taxon>Gunneridae</taxon>
        <taxon>Pentapetalae</taxon>
        <taxon>rosids</taxon>
        <taxon>fabids</taxon>
        <taxon>Rosales</taxon>
        <taxon>Rosaceae</taxon>
        <taxon>Rosoideae</taxon>
        <taxon>Rosoideae incertae sedis</taxon>
        <taxon>Rubus</taxon>
    </lineage>
</organism>
<comment type="caution">
    <text evidence="1">The sequence shown here is derived from an EMBL/GenBank/DDBJ whole genome shotgun (WGS) entry which is preliminary data.</text>
</comment>
<dbReference type="Proteomes" id="UP001457282">
    <property type="component" value="Unassembled WGS sequence"/>
</dbReference>
<gene>
    <name evidence="1" type="ORF">M0R45_015242</name>
</gene>
<dbReference type="AlphaFoldDB" id="A0AAW1XP27"/>
<proteinExistence type="predicted"/>
<keyword evidence="2" id="KW-1185">Reference proteome</keyword>
<reference evidence="1 2" key="1">
    <citation type="journal article" date="2023" name="G3 (Bethesda)">
        <title>A chromosome-length genome assembly and annotation of blackberry (Rubus argutus, cv. 'Hillquist').</title>
        <authorList>
            <person name="Bruna T."/>
            <person name="Aryal R."/>
            <person name="Dudchenko O."/>
            <person name="Sargent D.J."/>
            <person name="Mead D."/>
            <person name="Buti M."/>
            <person name="Cavallini A."/>
            <person name="Hytonen T."/>
            <person name="Andres J."/>
            <person name="Pham M."/>
            <person name="Weisz D."/>
            <person name="Mascagni F."/>
            <person name="Usai G."/>
            <person name="Natali L."/>
            <person name="Bassil N."/>
            <person name="Fernandez G.E."/>
            <person name="Lomsadze A."/>
            <person name="Armour M."/>
            <person name="Olukolu B."/>
            <person name="Poorten T."/>
            <person name="Britton C."/>
            <person name="Davik J."/>
            <person name="Ashrafi H."/>
            <person name="Aiden E.L."/>
            <person name="Borodovsky M."/>
            <person name="Worthington M."/>
        </authorList>
    </citation>
    <scope>NUCLEOTIDE SEQUENCE [LARGE SCALE GENOMIC DNA]</scope>
    <source>
        <strain evidence="1">PI 553951</strain>
    </source>
</reference>
<sequence length="182" mass="20293">MSVKRLWKMEIPLERRNRFLDIEHLFKLLGYENVPPYLKGALCNAITRLVSVSYDLIGTVRSYFEHFPVVVGMSADPLATQFESVAVSNSVPVVVESYVPALNEVTLFVLCLMIPATATHVPHVVHSLVPQAAPLVEIPGNIFWTFIIVQMTMSLGVSGGASESVDRVRWTLLDPSIRLLHH</sequence>
<name>A0AAW1XP27_RUBAR</name>
<protein>
    <submittedName>
        <fullName evidence="1">Uncharacterized protein</fullName>
    </submittedName>
</protein>
<evidence type="ECO:0000313" key="2">
    <source>
        <dbReference type="Proteomes" id="UP001457282"/>
    </source>
</evidence>
<dbReference type="EMBL" id="JBEDUW010000003">
    <property type="protein sequence ID" value="KAK9938510.1"/>
    <property type="molecule type" value="Genomic_DNA"/>
</dbReference>
<accession>A0AAW1XP27</accession>